<protein>
    <submittedName>
        <fullName evidence="1">Uncharacterized protein</fullName>
    </submittedName>
</protein>
<sequence>MFLNCVRPLPQIPTTTQSHDLHITRRLLQSSAQLRSGLINPIKSLASRNTQRYKLDNRSPLRAQRWHRNLLASKRASSALSRLLGARAPHHSLRLTARAR</sequence>
<evidence type="ECO:0000313" key="2">
    <source>
        <dbReference type="Proteomes" id="UP001066276"/>
    </source>
</evidence>
<dbReference type="AlphaFoldDB" id="A0AAV7V848"/>
<dbReference type="Proteomes" id="UP001066276">
    <property type="component" value="Chromosome 2_1"/>
</dbReference>
<keyword evidence="2" id="KW-1185">Reference proteome</keyword>
<gene>
    <name evidence="1" type="ORF">NDU88_000903</name>
</gene>
<accession>A0AAV7V848</accession>
<name>A0AAV7V848_PLEWA</name>
<proteinExistence type="predicted"/>
<evidence type="ECO:0000313" key="1">
    <source>
        <dbReference type="EMBL" id="KAJ1197041.1"/>
    </source>
</evidence>
<organism evidence="1 2">
    <name type="scientific">Pleurodeles waltl</name>
    <name type="common">Iberian ribbed newt</name>
    <dbReference type="NCBI Taxonomy" id="8319"/>
    <lineage>
        <taxon>Eukaryota</taxon>
        <taxon>Metazoa</taxon>
        <taxon>Chordata</taxon>
        <taxon>Craniata</taxon>
        <taxon>Vertebrata</taxon>
        <taxon>Euteleostomi</taxon>
        <taxon>Amphibia</taxon>
        <taxon>Batrachia</taxon>
        <taxon>Caudata</taxon>
        <taxon>Salamandroidea</taxon>
        <taxon>Salamandridae</taxon>
        <taxon>Pleurodelinae</taxon>
        <taxon>Pleurodeles</taxon>
    </lineage>
</organism>
<comment type="caution">
    <text evidence="1">The sequence shown here is derived from an EMBL/GenBank/DDBJ whole genome shotgun (WGS) entry which is preliminary data.</text>
</comment>
<dbReference type="EMBL" id="JANPWB010000003">
    <property type="protein sequence ID" value="KAJ1197041.1"/>
    <property type="molecule type" value="Genomic_DNA"/>
</dbReference>
<reference evidence="1" key="1">
    <citation type="journal article" date="2022" name="bioRxiv">
        <title>Sequencing and chromosome-scale assembly of the giantPleurodeles waltlgenome.</title>
        <authorList>
            <person name="Brown T."/>
            <person name="Elewa A."/>
            <person name="Iarovenko S."/>
            <person name="Subramanian E."/>
            <person name="Araus A.J."/>
            <person name="Petzold A."/>
            <person name="Susuki M."/>
            <person name="Suzuki K.-i.T."/>
            <person name="Hayashi T."/>
            <person name="Toyoda A."/>
            <person name="Oliveira C."/>
            <person name="Osipova E."/>
            <person name="Leigh N.D."/>
            <person name="Simon A."/>
            <person name="Yun M.H."/>
        </authorList>
    </citation>
    <scope>NUCLEOTIDE SEQUENCE</scope>
    <source>
        <strain evidence="1">20211129_DDA</strain>
        <tissue evidence="1">Liver</tissue>
    </source>
</reference>